<dbReference type="InterPro" id="IPR016181">
    <property type="entry name" value="Acyl_CoA_acyltransferase"/>
</dbReference>
<protein>
    <recommendedName>
        <fullName evidence="3">N-acetyltransferase domain-containing protein</fullName>
    </recommendedName>
</protein>
<dbReference type="AlphaFoldDB" id="A0A9N9S5B0"/>
<keyword evidence="2" id="KW-1185">Reference proteome</keyword>
<reference evidence="1" key="1">
    <citation type="submission" date="2022-01" db="EMBL/GenBank/DDBJ databases">
        <authorList>
            <person name="King R."/>
        </authorList>
    </citation>
    <scope>NUCLEOTIDE SEQUENCE</scope>
</reference>
<dbReference type="OrthoDB" id="8113373at2759"/>
<gene>
    <name evidence="1" type="ORF">CHIRRI_LOCUS13492</name>
</gene>
<dbReference type="PANTHER" id="PTHR20905">
    <property type="entry name" value="N-ACETYLTRANSFERASE-RELATED"/>
    <property type="match status" value="1"/>
</dbReference>
<evidence type="ECO:0008006" key="3">
    <source>
        <dbReference type="Google" id="ProtNLM"/>
    </source>
</evidence>
<name>A0A9N9S5B0_9DIPT</name>
<dbReference type="PANTHER" id="PTHR20905:SF32">
    <property type="entry name" value="ARYLALKYLAMINE N-ACETYLTRANSFERASE-LIKE 7, ISOFORM A"/>
    <property type="match status" value="1"/>
</dbReference>
<dbReference type="SUPFAM" id="SSF55729">
    <property type="entry name" value="Acyl-CoA N-acyltransferases (Nat)"/>
    <property type="match status" value="1"/>
</dbReference>
<reference evidence="1" key="2">
    <citation type="submission" date="2022-10" db="EMBL/GenBank/DDBJ databases">
        <authorList>
            <consortium name="ENA_rothamsted_submissions"/>
            <consortium name="culmorum"/>
            <person name="King R."/>
        </authorList>
    </citation>
    <scope>NUCLEOTIDE SEQUENCE</scope>
</reference>
<dbReference type="Proteomes" id="UP001153620">
    <property type="component" value="Chromosome 4"/>
</dbReference>
<proteinExistence type="predicted"/>
<dbReference type="GO" id="GO:0008080">
    <property type="term" value="F:N-acetyltransferase activity"/>
    <property type="evidence" value="ECO:0007669"/>
    <property type="project" value="TreeGrafter"/>
</dbReference>
<dbReference type="Gene3D" id="3.40.630.30">
    <property type="match status" value="1"/>
</dbReference>
<organism evidence="1 2">
    <name type="scientific">Chironomus riparius</name>
    <dbReference type="NCBI Taxonomy" id="315576"/>
    <lineage>
        <taxon>Eukaryota</taxon>
        <taxon>Metazoa</taxon>
        <taxon>Ecdysozoa</taxon>
        <taxon>Arthropoda</taxon>
        <taxon>Hexapoda</taxon>
        <taxon>Insecta</taxon>
        <taxon>Pterygota</taxon>
        <taxon>Neoptera</taxon>
        <taxon>Endopterygota</taxon>
        <taxon>Diptera</taxon>
        <taxon>Nematocera</taxon>
        <taxon>Chironomoidea</taxon>
        <taxon>Chironomidae</taxon>
        <taxon>Chironominae</taxon>
        <taxon>Chironomus</taxon>
    </lineage>
</organism>
<evidence type="ECO:0000313" key="1">
    <source>
        <dbReference type="EMBL" id="CAG9810679.1"/>
    </source>
</evidence>
<dbReference type="EMBL" id="OU895880">
    <property type="protein sequence ID" value="CAG9810679.1"/>
    <property type="molecule type" value="Genomic_DNA"/>
</dbReference>
<sequence length="236" mass="26980">MTESKKSETQNSPKTYKKFKAKDINSENLIEYAIRDLQPSQYDAAIKIIYDTIRDEPLSVSRRIFDYEQTIKAKKIVWRNMLNKGLSIGCFTESGELIGLNVLSIADKNEEIKIETTDKNIIDSFKLMIYTNNEADIFGKYNIDKYLTSMGLCVNPDYRLRGIATELLKVRPQIMKNLDLTVSVTTFTSLGSQTAAKNAGFEDVYVIRYDQLSKVSPNLDFVNGISDYYKIMALRI</sequence>
<evidence type="ECO:0000313" key="2">
    <source>
        <dbReference type="Proteomes" id="UP001153620"/>
    </source>
</evidence>
<accession>A0A9N9S5B0</accession>